<organism evidence="1 2">
    <name type="scientific">Pyrobaculum calidifontis (strain DSM 21063 / JCM 11548 / VA1)</name>
    <dbReference type="NCBI Taxonomy" id="410359"/>
    <lineage>
        <taxon>Archaea</taxon>
        <taxon>Thermoproteota</taxon>
        <taxon>Thermoprotei</taxon>
        <taxon>Thermoproteales</taxon>
        <taxon>Thermoproteaceae</taxon>
        <taxon>Pyrobaculum</taxon>
    </lineage>
</organism>
<evidence type="ECO:0000313" key="2">
    <source>
        <dbReference type="Proteomes" id="UP000001431"/>
    </source>
</evidence>
<protein>
    <submittedName>
        <fullName evidence="1">Kynurenine formamidase</fullName>
        <ecNumber evidence="1">3.5.1.9</ecNumber>
    </submittedName>
</protein>
<dbReference type="AlphaFoldDB" id="A3MXU0"/>
<gene>
    <name evidence="1" type="ordered locus">Pcal_2042</name>
</gene>
<dbReference type="eggNOG" id="arCOG02462">
    <property type="taxonomic scope" value="Archaea"/>
</dbReference>
<dbReference type="RefSeq" id="WP_011850715.1">
    <property type="nucleotide sequence ID" value="NC_009073.1"/>
</dbReference>
<dbReference type="InterPro" id="IPR037175">
    <property type="entry name" value="KFase_sf"/>
</dbReference>
<accession>A3MXU0</accession>
<dbReference type="SUPFAM" id="SSF102198">
    <property type="entry name" value="Putative cyclase"/>
    <property type="match status" value="1"/>
</dbReference>
<dbReference type="OrthoDB" id="9014at2157"/>
<keyword evidence="1" id="KW-0378">Hydrolase</keyword>
<proteinExistence type="predicted"/>
<reference evidence="1" key="1">
    <citation type="submission" date="2007-02" db="EMBL/GenBank/DDBJ databases">
        <title>Complete sequence of Pyrobaculum calidifontis JCM 11548.</title>
        <authorList>
            <consortium name="US DOE Joint Genome Institute"/>
            <person name="Copeland A."/>
            <person name="Lucas S."/>
            <person name="Lapidus A."/>
            <person name="Barry K."/>
            <person name="Glavina del Rio T."/>
            <person name="Dalin E."/>
            <person name="Tice H."/>
            <person name="Pitluck S."/>
            <person name="Chain P."/>
            <person name="Malfatti S."/>
            <person name="Shin M."/>
            <person name="Vergez L."/>
            <person name="Schmutz J."/>
            <person name="Larimer F."/>
            <person name="Land M."/>
            <person name="Hauser L."/>
            <person name="Kyrpides N."/>
            <person name="Mikhailova N."/>
            <person name="Cozen A.E."/>
            <person name="Fitz-Gibbon S.T."/>
            <person name="House C.H."/>
            <person name="Saltikov C."/>
            <person name="Lowe T.M."/>
            <person name="Richardson P."/>
        </authorList>
    </citation>
    <scope>NUCLEOTIDE SEQUENCE [LARGE SCALE GENOMIC DNA]</scope>
    <source>
        <strain evidence="1">JCM 11548</strain>
    </source>
</reference>
<evidence type="ECO:0000313" key="1">
    <source>
        <dbReference type="EMBL" id="ABO09457.1"/>
    </source>
</evidence>
<keyword evidence="2" id="KW-1185">Reference proteome</keyword>
<dbReference type="HOGENOM" id="CLU_030671_3_0_2"/>
<dbReference type="Proteomes" id="UP000001431">
    <property type="component" value="Chromosome"/>
</dbReference>
<dbReference type="STRING" id="410359.Pcal_2042"/>
<dbReference type="GeneID" id="4910040"/>
<name>A3MXU0_PYRCJ</name>
<dbReference type="Gene3D" id="3.50.30.50">
    <property type="entry name" value="Putative cyclase"/>
    <property type="match status" value="1"/>
</dbReference>
<dbReference type="PANTHER" id="PTHR31118">
    <property type="entry name" value="CYCLASE-LIKE PROTEIN 2"/>
    <property type="match status" value="1"/>
</dbReference>
<dbReference type="KEGG" id="pcl:Pcal_2042"/>
<dbReference type="InterPro" id="IPR007325">
    <property type="entry name" value="KFase/CYL"/>
</dbReference>
<dbReference type="GO" id="GO:0019441">
    <property type="term" value="P:L-tryptophan catabolic process to kynurenine"/>
    <property type="evidence" value="ECO:0007669"/>
    <property type="project" value="InterPro"/>
</dbReference>
<dbReference type="EC" id="3.5.1.9" evidence="1"/>
<sequence length="210" mass="22810">MYIDLTQYLGPDTPVFPGYPRPALLQWSKYDVHGYYSNVLFAPEHVATHVDSPAHFVPGAKTVDQIDPAKFISRFVALDFSHLPPRGAVTLRDFEASLPRGVELGPGWAVLIRTGYDAYAGSEKWLEHPDISPELAEHLAKLGVNAVGVDAPSPDHAPFEVHKILLSREVLIYENLTNLGAVVGRTGLFIGLPLKIKGGSGAPVRALAQV</sequence>
<dbReference type="EMBL" id="CP000561">
    <property type="protein sequence ID" value="ABO09457.1"/>
    <property type="molecule type" value="Genomic_DNA"/>
</dbReference>
<dbReference type="GO" id="GO:0004061">
    <property type="term" value="F:arylformamidase activity"/>
    <property type="evidence" value="ECO:0007669"/>
    <property type="project" value="UniProtKB-EC"/>
</dbReference>
<dbReference type="PANTHER" id="PTHR31118:SF12">
    <property type="entry name" value="CYCLASE-LIKE PROTEIN 2"/>
    <property type="match status" value="1"/>
</dbReference>
<dbReference type="Pfam" id="PF04199">
    <property type="entry name" value="Cyclase"/>
    <property type="match status" value="1"/>
</dbReference>